<dbReference type="InterPro" id="IPR009689">
    <property type="entry name" value="DUF1280"/>
</dbReference>
<dbReference type="EMBL" id="BMAT01009942">
    <property type="protein sequence ID" value="GFS16604.1"/>
    <property type="molecule type" value="Genomic_DNA"/>
</dbReference>
<sequence>MLKKTVNDTCGALTSTGQASDFPGTSLIQQHRDTHRETSDNINNIYDQTFSYADDDTGVDYYIQDRSHSLETSCAAGYDPSAALQDQDRTFEHIDISGMQTHSLHEETNDRMLMRLARALGTGDRINNYEDTTFNESFIRQSPDTYLLPASTSTPHKSPTDSSISFFTPTCDTTPSSHVLIQTFQDPIPQTTMHTPVKTFTDSATSPIKTQKSKTSMIATGTSPHMKAPLLILQDDDQNRPLAREEEVILTNVIRRKMKTSVNKNTLTFKTLGQPLVFERSVKPRKSSAVANSPLRRRQAKKIEKIRSQISGLGEKDVVKQHISELKRTKGMVRKNLEREMGLSKRKFTPEEALVMKETMNISYHQFKLQSKFLKTIGTDLPNEHAIRTLHKSLAKSDVEIIEKQFDSTKTAETHNKEAAFIKNLPEFVTKILEKHHKNEELTWHRTIPLEEIWIKLGGDHGKGSFKISFHICNISKPNSKDNTHLIAMAKVPDTTNNIEVIINHLKEQIYELASMQWREKTIKLFIFGDYWFLCKLYGLSGPAGSYPCLWCHVHRHQMQNDDSAMSQLRSVESLVTDFENFKQSGSDKQKAKHHHNVIHSPLLNISLDNVSPPYLHILLGLVLKHHNSLEEDIEYFDQEISKEKARILGHSSLFEKYGCNWEKAIELKEEKDFVKACIIMVGTDDRKELKKFQRQRRKIKDSLHELKEEIGQYN</sequence>
<feature type="region of interest" description="Disordered" evidence="1">
    <location>
        <begin position="190"/>
        <end position="221"/>
    </location>
</feature>
<evidence type="ECO:0000313" key="2">
    <source>
        <dbReference type="EMBL" id="GFS16604.1"/>
    </source>
</evidence>
<dbReference type="Proteomes" id="UP000762676">
    <property type="component" value="Unassembled WGS sequence"/>
</dbReference>
<dbReference type="PANTHER" id="PTHR31424">
    <property type="entry name" value="PROTEIN CBG23806"/>
    <property type="match status" value="1"/>
</dbReference>
<keyword evidence="3" id="KW-1185">Reference proteome</keyword>
<comment type="caution">
    <text evidence="2">The sequence shown here is derived from an EMBL/GenBank/DDBJ whole genome shotgun (WGS) entry which is preliminary data.</text>
</comment>
<protein>
    <submittedName>
        <fullName evidence="2">Amine oxidase</fullName>
    </submittedName>
</protein>
<accession>A0AAV4J1E7</accession>
<dbReference type="Pfam" id="PF06918">
    <property type="entry name" value="DUF1280"/>
    <property type="match status" value="1"/>
</dbReference>
<evidence type="ECO:0000256" key="1">
    <source>
        <dbReference type="SAM" id="MobiDB-lite"/>
    </source>
</evidence>
<name>A0AAV4J1E7_9GAST</name>
<proteinExistence type="predicted"/>
<evidence type="ECO:0000313" key="3">
    <source>
        <dbReference type="Proteomes" id="UP000762676"/>
    </source>
</evidence>
<dbReference type="AlphaFoldDB" id="A0AAV4J1E7"/>
<reference evidence="2 3" key="1">
    <citation type="journal article" date="2021" name="Elife">
        <title>Chloroplast acquisition without the gene transfer in kleptoplastic sea slugs, Plakobranchus ocellatus.</title>
        <authorList>
            <person name="Maeda T."/>
            <person name="Takahashi S."/>
            <person name="Yoshida T."/>
            <person name="Shimamura S."/>
            <person name="Takaki Y."/>
            <person name="Nagai Y."/>
            <person name="Toyoda A."/>
            <person name="Suzuki Y."/>
            <person name="Arimoto A."/>
            <person name="Ishii H."/>
            <person name="Satoh N."/>
            <person name="Nishiyama T."/>
            <person name="Hasebe M."/>
            <person name="Maruyama T."/>
            <person name="Minagawa J."/>
            <person name="Obokata J."/>
            <person name="Shigenobu S."/>
        </authorList>
    </citation>
    <scope>NUCLEOTIDE SEQUENCE [LARGE SCALE GENOMIC DNA]</scope>
</reference>
<gene>
    <name evidence="2" type="ORF">ElyMa_004960500</name>
</gene>
<organism evidence="2 3">
    <name type="scientific">Elysia marginata</name>
    <dbReference type="NCBI Taxonomy" id="1093978"/>
    <lineage>
        <taxon>Eukaryota</taxon>
        <taxon>Metazoa</taxon>
        <taxon>Spiralia</taxon>
        <taxon>Lophotrochozoa</taxon>
        <taxon>Mollusca</taxon>
        <taxon>Gastropoda</taxon>
        <taxon>Heterobranchia</taxon>
        <taxon>Euthyneura</taxon>
        <taxon>Panpulmonata</taxon>
        <taxon>Sacoglossa</taxon>
        <taxon>Placobranchoidea</taxon>
        <taxon>Plakobranchidae</taxon>
        <taxon>Elysia</taxon>
    </lineage>
</organism>